<gene>
    <name evidence="1" type="ORF">GCM10008956_39720</name>
</gene>
<name>A0A8H9GSM8_9DEIO</name>
<evidence type="ECO:0000313" key="1">
    <source>
        <dbReference type="EMBL" id="GGM60130.1"/>
    </source>
</evidence>
<dbReference type="EMBL" id="BMQG01000034">
    <property type="protein sequence ID" value="GGM60130.1"/>
    <property type="molecule type" value="Genomic_DNA"/>
</dbReference>
<sequence>MIITATVPAGSLLGHVTHSDNPRVLTGTEVGFRLADPEGVTELTALTCSQIHKLLLGDDHRLGLT</sequence>
<organism evidence="1 2">
    <name type="scientific">Deinococcus arenae</name>
    <dbReference type="NCBI Taxonomy" id="1452751"/>
    <lineage>
        <taxon>Bacteria</taxon>
        <taxon>Thermotogati</taxon>
        <taxon>Deinococcota</taxon>
        <taxon>Deinococci</taxon>
        <taxon>Deinococcales</taxon>
        <taxon>Deinococcaceae</taxon>
        <taxon>Deinococcus</taxon>
    </lineage>
</organism>
<protein>
    <submittedName>
        <fullName evidence="1">Uncharacterized protein</fullName>
    </submittedName>
</protein>
<evidence type="ECO:0000313" key="2">
    <source>
        <dbReference type="Proteomes" id="UP000600547"/>
    </source>
</evidence>
<dbReference type="AlphaFoldDB" id="A0A8H9GSM8"/>
<reference evidence="2" key="1">
    <citation type="journal article" date="2019" name="Int. J. Syst. Evol. Microbiol.">
        <title>The Global Catalogue of Microorganisms (GCM) 10K type strain sequencing project: providing services to taxonomists for standard genome sequencing and annotation.</title>
        <authorList>
            <consortium name="The Broad Institute Genomics Platform"/>
            <consortium name="The Broad Institute Genome Sequencing Center for Infectious Disease"/>
            <person name="Wu L."/>
            <person name="Ma J."/>
        </authorList>
    </citation>
    <scope>NUCLEOTIDE SEQUENCE [LARGE SCALE GENOMIC DNA]</scope>
    <source>
        <strain evidence="2">JCM 31047</strain>
    </source>
</reference>
<comment type="caution">
    <text evidence="1">The sequence shown here is derived from an EMBL/GenBank/DDBJ whole genome shotgun (WGS) entry which is preliminary data.</text>
</comment>
<proteinExistence type="predicted"/>
<accession>A0A8H9GSM8</accession>
<dbReference type="RefSeq" id="WP_155300339.1">
    <property type="nucleotide sequence ID" value="NZ_BMQG01000034.1"/>
</dbReference>
<dbReference type="Proteomes" id="UP000600547">
    <property type="component" value="Unassembled WGS sequence"/>
</dbReference>
<keyword evidence="2" id="KW-1185">Reference proteome</keyword>